<dbReference type="RefSeq" id="YP_006234333.1">
    <property type="nucleotide sequence ID" value="NC_017755.1"/>
</dbReference>
<feature type="region of interest" description="Disordered" evidence="1">
    <location>
        <begin position="1"/>
        <end position="49"/>
    </location>
</feature>
<dbReference type="AlphaFoldDB" id="H9M8C5"/>
<sequence>MALSPAALEEPQGTPYRASLRDQTPAQGPKFSRVKPQFGPRKVGANHPHDSVLREFRGLIVTQTFSGHAKGASPRSYCSSLFCNRRSQRICTPLYAQAGLDRPCPSLDSGTGKDPQRQRRQMLRIDQ</sequence>
<name>H9M8C5_PHLSQ</name>
<reference evidence="2" key="1">
    <citation type="journal article" date="2012" name="PLoS ONE">
        <title>The Mitochondrial Genome of the Lycophyte Huperzia squarrosa: The Most Archaic Form in Vascular Plants.</title>
        <authorList>
            <person name="Liu Y."/>
            <person name="Wang B."/>
            <person name="Cui P."/>
            <person name="Li L."/>
            <person name="Xue J.Y."/>
            <person name="Yu J."/>
            <person name="Qiu Y.L."/>
        </authorList>
    </citation>
    <scope>NUCLEOTIDE SEQUENCE</scope>
</reference>
<dbReference type="GeneID" id="12354409"/>
<feature type="compositionally biased region" description="Basic residues" evidence="1">
    <location>
        <begin position="118"/>
        <end position="127"/>
    </location>
</feature>
<gene>
    <name evidence="2" type="primary">ORF127_2</name>
    <name evidence="2" type="ORF">HusqMp92</name>
</gene>
<protein>
    <submittedName>
        <fullName evidence="2">Uncharacterized protein</fullName>
    </submittedName>
</protein>
<geneLocation type="mitochondrion" evidence="2"/>
<evidence type="ECO:0000313" key="2">
    <source>
        <dbReference type="EMBL" id="AEV55832.1"/>
    </source>
</evidence>
<dbReference type="EMBL" id="JQ002659">
    <property type="protein sequence ID" value="AEV55832.1"/>
    <property type="molecule type" value="Genomic_DNA"/>
</dbReference>
<keyword evidence="2" id="KW-0496">Mitochondrion</keyword>
<accession>H9M8C5</accession>
<proteinExistence type="predicted"/>
<evidence type="ECO:0000256" key="1">
    <source>
        <dbReference type="SAM" id="MobiDB-lite"/>
    </source>
</evidence>
<feature type="region of interest" description="Disordered" evidence="1">
    <location>
        <begin position="100"/>
        <end position="127"/>
    </location>
</feature>
<organism evidence="2">
    <name type="scientific">Phlegmariurus squarrosus</name>
    <name type="common">Rock tassel fern</name>
    <name type="synonym">Lycopodium squarrosum</name>
    <dbReference type="NCBI Taxonomy" id="73615"/>
    <lineage>
        <taxon>Eukaryota</taxon>
        <taxon>Viridiplantae</taxon>
        <taxon>Streptophyta</taxon>
        <taxon>Embryophyta</taxon>
        <taxon>Tracheophyta</taxon>
        <taxon>Lycopodiopsida</taxon>
        <taxon>Lycopodiales</taxon>
        <taxon>Lycopodiaceae</taxon>
        <taxon>Huperzioideae</taxon>
        <taxon>Phlegmariurus</taxon>
    </lineage>
</organism>